<feature type="chain" id="PRO_5011720774" evidence="9">
    <location>
        <begin position="26"/>
        <end position="810"/>
    </location>
</feature>
<feature type="transmembrane region" description="Helical" evidence="8">
    <location>
        <begin position="544"/>
        <end position="567"/>
    </location>
</feature>
<dbReference type="InterPro" id="IPR052702">
    <property type="entry name" value="MscS-like_channel"/>
</dbReference>
<organism evidence="13 14">
    <name type="scientific">Salinihabitans flavidus</name>
    <dbReference type="NCBI Taxonomy" id="569882"/>
    <lineage>
        <taxon>Bacteria</taxon>
        <taxon>Pseudomonadati</taxon>
        <taxon>Pseudomonadota</taxon>
        <taxon>Alphaproteobacteria</taxon>
        <taxon>Rhodobacterales</taxon>
        <taxon>Roseobacteraceae</taxon>
        <taxon>Salinihabitans</taxon>
    </lineage>
</organism>
<evidence type="ECO:0000256" key="3">
    <source>
        <dbReference type="ARBA" id="ARBA00022475"/>
    </source>
</evidence>
<evidence type="ECO:0000256" key="6">
    <source>
        <dbReference type="ARBA" id="ARBA00023136"/>
    </source>
</evidence>
<evidence type="ECO:0000256" key="9">
    <source>
        <dbReference type="SAM" id="SignalP"/>
    </source>
</evidence>
<dbReference type="InterPro" id="IPR022249">
    <property type="entry name" value="DUF3772"/>
</dbReference>
<feature type="transmembrane region" description="Helical" evidence="8">
    <location>
        <begin position="456"/>
        <end position="478"/>
    </location>
</feature>
<dbReference type="Proteomes" id="UP000198893">
    <property type="component" value="Unassembled WGS sequence"/>
</dbReference>
<dbReference type="AlphaFoldDB" id="A0A1H8TDD1"/>
<comment type="similarity">
    <text evidence="2">Belongs to the MscS (TC 1.A.23) family.</text>
</comment>
<evidence type="ECO:0000313" key="14">
    <source>
        <dbReference type="Proteomes" id="UP000198893"/>
    </source>
</evidence>
<dbReference type="InterPro" id="IPR006686">
    <property type="entry name" value="MscS_channel_CS"/>
</dbReference>
<evidence type="ECO:0000259" key="10">
    <source>
        <dbReference type="Pfam" id="PF00924"/>
    </source>
</evidence>
<dbReference type="PROSITE" id="PS01246">
    <property type="entry name" value="UPF0003"/>
    <property type="match status" value="1"/>
</dbReference>
<dbReference type="OrthoDB" id="9799209at2"/>
<feature type="transmembrane region" description="Helical" evidence="8">
    <location>
        <begin position="198"/>
        <end position="215"/>
    </location>
</feature>
<feature type="transmembrane region" description="Helical" evidence="8">
    <location>
        <begin position="573"/>
        <end position="602"/>
    </location>
</feature>
<feature type="transmembrane region" description="Helical" evidence="8">
    <location>
        <begin position="349"/>
        <end position="369"/>
    </location>
</feature>
<feature type="region of interest" description="Disordered" evidence="7">
    <location>
        <begin position="760"/>
        <end position="810"/>
    </location>
</feature>
<keyword evidence="4 8" id="KW-0812">Transmembrane</keyword>
<evidence type="ECO:0000259" key="12">
    <source>
        <dbReference type="Pfam" id="PF21082"/>
    </source>
</evidence>
<dbReference type="InterPro" id="IPR011014">
    <property type="entry name" value="MscS_channel_TM-2"/>
</dbReference>
<feature type="transmembrane region" description="Helical" evidence="8">
    <location>
        <begin position="318"/>
        <end position="337"/>
    </location>
</feature>
<gene>
    <name evidence="13" type="ORF">SAMN04490248_11528</name>
</gene>
<dbReference type="EMBL" id="FODS01000015">
    <property type="protein sequence ID" value="SEO88937.1"/>
    <property type="molecule type" value="Genomic_DNA"/>
</dbReference>
<name>A0A1H8TDD1_9RHOB</name>
<feature type="domain" description="Mechanosensitive ion channel MscS C-terminal" evidence="12">
    <location>
        <begin position="663"/>
        <end position="746"/>
    </location>
</feature>
<dbReference type="Gene3D" id="1.10.287.1260">
    <property type="match status" value="1"/>
</dbReference>
<feature type="transmembrane region" description="Helical" evidence="8">
    <location>
        <begin position="236"/>
        <end position="257"/>
    </location>
</feature>
<keyword evidence="5 8" id="KW-1133">Transmembrane helix</keyword>
<feature type="signal peptide" evidence="9">
    <location>
        <begin position="1"/>
        <end position="25"/>
    </location>
</feature>
<dbReference type="GO" id="GO:0008381">
    <property type="term" value="F:mechanosensitive monoatomic ion channel activity"/>
    <property type="evidence" value="ECO:0007669"/>
    <property type="project" value="UniProtKB-ARBA"/>
</dbReference>
<evidence type="ECO:0000313" key="13">
    <source>
        <dbReference type="EMBL" id="SEO88937.1"/>
    </source>
</evidence>
<dbReference type="SUPFAM" id="SSF82861">
    <property type="entry name" value="Mechanosensitive channel protein MscS (YggB), transmembrane region"/>
    <property type="match status" value="1"/>
</dbReference>
<keyword evidence="14" id="KW-1185">Reference proteome</keyword>
<evidence type="ECO:0000256" key="7">
    <source>
        <dbReference type="SAM" id="MobiDB-lite"/>
    </source>
</evidence>
<feature type="compositionally biased region" description="Acidic residues" evidence="7">
    <location>
        <begin position="797"/>
        <end position="810"/>
    </location>
</feature>
<dbReference type="Pfam" id="PF12607">
    <property type="entry name" value="DUF3772"/>
    <property type="match status" value="1"/>
</dbReference>
<feature type="transmembrane region" description="Helical" evidence="8">
    <location>
        <begin position="421"/>
        <end position="444"/>
    </location>
</feature>
<comment type="subcellular location">
    <subcellularLocation>
        <location evidence="1">Cell membrane</location>
        <topology evidence="1">Multi-pass membrane protein</topology>
    </subcellularLocation>
</comment>
<feature type="transmembrane region" description="Helical" evidence="8">
    <location>
        <begin position="506"/>
        <end position="523"/>
    </location>
</feature>
<keyword evidence="9" id="KW-0732">Signal</keyword>
<feature type="domain" description="Mechanosensitive ion channel MscS" evidence="10">
    <location>
        <begin position="589"/>
        <end position="656"/>
    </location>
</feature>
<accession>A0A1H8TDD1</accession>
<feature type="transmembrane region" description="Helical" evidence="8">
    <location>
        <begin position="277"/>
        <end position="297"/>
    </location>
</feature>
<evidence type="ECO:0000256" key="5">
    <source>
        <dbReference type="ARBA" id="ARBA00022989"/>
    </source>
</evidence>
<evidence type="ECO:0000256" key="8">
    <source>
        <dbReference type="SAM" id="Phobius"/>
    </source>
</evidence>
<dbReference type="Gene3D" id="2.30.30.60">
    <property type="match status" value="1"/>
</dbReference>
<feature type="domain" description="DUF3772" evidence="11">
    <location>
        <begin position="122"/>
        <end position="180"/>
    </location>
</feature>
<dbReference type="Pfam" id="PF21082">
    <property type="entry name" value="MS_channel_3rd"/>
    <property type="match status" value="1"/>
</dbReference>
<proteinExistence type="inferred from homology"/>
<evidence type="ECO:0000259" key="11">
    <source>
        <dbReference type="Pfam" id="PF12607"/>
    </source>
</evidence>
<evidence type="ECO:0000256" key="1">
    <source>
        <dbReference type="ARBA" id="ARBA00004651"/>
    </source>
</evidence>
<keyword evidence="3" id="KW-1003">Cell membrane</keyword>
<dbReference type="InterPro" id="IPR010920">
    <property type="entry name" value="LSM_dom_sf"/>
</dbReference>
<dbReference type="RefSeq" id="WP_093118965.1">
    <property type="nucleotide sequence ID" value="NZ_FODS01000015.1"/>
</dbReference>
<dbReference type="SUPFAM" id="SSF82689">
    <property type="entry name" value="Mechanosensitive channel protein MscS (YggB), C-terminal domain"/>
    <property type="match status" value="1"/>
</dbReference>
<dbReference type="SUPFAM" id="SSF50182">
    <property type="entry name" value="Sm-like ribonucleoproteins"/>
    <property type="match status" value="1"/>
</dbReference>
<sequence length="810" mass="87650">MNHILRLAAALCLSLLMALSAAAQASDPPDYDAWRNVSERAQDVVSSARASDVALGELRQTLVTWRQTFQQAQSVNRSEIETVQAQLNTLGAPPEDGSEPEEIAEQRAKLNTRLTDLKAPVRRAELAYTEANALIGNVDEIIRERQTERLLEFGPSPLNPVNWARGFDAVMASLASIGEEGKTAWANRAQRETLRSNLPRVGLLLALALLLMTRARLWMERLVQSILSTGATAGRWLAAFLVSLGQVVLPLAGVYALTEALYATEMAGMRGSVVLNALPEASAGFLIALWLGAQVFSRSDEGQQILNLPAAERRQGRLAAGLLGLVFALGLIIQRLAEFETWSDAANVAIFFPFLLLAGLLMMRIAQLLHHHHAAEGEEASHADRLIGLFARFLRVVAIAGPVLAAVGYSSAAEQLMFPTILTVFLLAGLLLFQMVVTNVYILLTGNREGVRESLIPVLAGFGLVLAALPVLALIWGARLTDLAELWARVSRGISFGETTITPGDVLTLLIVFVIGYMVTRLVQGTLKTTILPKTRLDVGGQNAMVAGLGYFGIFLAALIAVTAAGIDLTSIALVAGALSVGIGFGLQTIVSNFVSGIILLIERPISEGDWIEVGPQMGIVRDISVRSTRIETFDRTDVIIPNTDLIAGTVINYTRGNTIGRVTVPVGVAYGTDPRKVEKILLEIGRDHPMVVLEPAPYVVFQGFGASSLDFEIRAILRDVNWILSVRSEMNYEIARRFAEEGIEIPFAQRDIWLRNPEALRGGSQTAPEPEPEMETSRKPDAAVQDRSGATHLTEADMDTDGEADGGDR</sequence>
<dbReference type="InterPro" id="IPR049278">
    <property type="entry name" value="MS_channel_C"/>
</dbReference>
<dbReference type="Pfam" id="PF00924">
    <property type="entry name" value="MS_channel_2nd"/>
    <property type="match status" value="1"/>
</dbReference>
<protein>
    <submittedName>
        <fullName evidence="13">Small-conductance mechanosensitive channel</fullName>
    </submittedName>
</protein>
<feature type="transmembrane region" description="Helical" evidence="8">
    <location>
        <begin position="389"/>
        <end position="409"/>
    </location>
</feature>
<dbReference type="GO" id="GO:0005886">
    <property type="term" value="C:plasma membrane"/>
    <property type="evidence" value="ECO:0007669"/>
    <property type="project" value="UniProtKB-SubCell"/>
</dbReference>
<dbReference type="STRING" id="569882.SAMN04490248_11528"/>
<dbReference type="InterPro" id="IPR011066">
    <property type="entry name" value="MscS_channel_C_sf"/>
</dbReference>
<dbReference type="InterPro" id="IPR023408">
    <property type="entry name" value="MscS_beta-dom_sf"/>
</dbReference>
<dbReference type="InterPro" id="IPR006685">
    <property type="entry name" value="MscS_channel_2nd"/>
</dbReference>
<dbReference type="PANTHER" id="PTHR30347:SF1">
    <property type="entry name" value="MECHANOSENSITIVE CHANNEL MSCK"/>
    <property type="match status" value="1"/>
</dbReference>
<dbReference type="Gene3D" id="3.30.70.100">
    <property type="match status" value="1"/>
</dbReference>
<reference evidence="13 14" key="1">
    <citation type="submission" date="2016-10" db="EMBL/GenBank/DDBJ databases">
        <authorList>
            <person name="de Groot N.N."/>
        </authorList>
    </citation>
    <scope>NUCLEOTIDE SEQUENCE [LARGE SCALE GENOMIC DNA]</scope>
    <source>
        <strain evidence="13 14">DSM 27842</strain>
    </source>
</reference>
<dbReference type="PANTHER" id="PTHR30347">
    <property type="entry name" value="POTASSIUM CHANNEL RELATED"/>
    <property type="match status" value="1"/>
</dbReference>
<evidence type="ECO:0000256" key="2">
    <source>
        <dbReference type="ARBA" id="ARBA00008017"/>
    </source>
</evidence>
<evidence type="ECO:0000256" key="4">
    <source>
        <dbReference type="ARBA" id="ARBA00022692"/>
    </source>
</evidence>
<keyword evidence="6 8" id="KW-0472">Membrane</keyword>